<reference evidence="2" key="1">
    <citation type="submission" date="2013-02" db="EMBL/GenBank/DDBJ databases">
        <authorList>
            <consortium name="The Broad Institute Genome Sequencing Platform"/>
            <person name="Cuomo C."/>
            <person name="Becnel J."/>
            <person name="Sanscrainte N."/>
            <person name="Walker B."/>
            <person name="Young S.K."/>
            <person name="Zeng Q."/>
            <person name="Gargeya S."/>
            <person name="Fitzgerald M."/>
            <person name="Haas B."/>
            <person name="Abouelleil A."/>
            <person name="Alvarado L."/>
            <person name="Arachchi H.M."/>
            <person name="Berlin A.M."/>
            <person name="Chapman S.B."/>
            <person name="Dewar J."/>
            <person name="Goldberg J."/>
            <person name="Griggs A."/>
            <person name="Gujja S."/>
            <person name="Hansen M."/>
            <person name="Howarth C."/>
            <person name="Imamovic A."/>
            <person name="Larimer J."/>
            <person name="McCowan C."/>
            <person name="Murphy C."/>
            <person name="Neiman D."/>
            <person name="Pearson M."/>
            <person name="Priest M."/>
            <person name="Roberts A."/>
            <person name="Saif S."/>
            <person name="Shea T."/>
            <person name="Sisk P."/>
            <person name="Sykes S."/>
            <person name="Wortman J."/>
            <person name="Nusbaum C."/>
            <person name="Birren B."/>
        </authorList>
    </citation>
    <scope>NUCLEOTIDE SEQUENCE [LARGE SCALE GENOMIC DNA]</scope>
    <source>
        <strain evidence="2">PRA339</strain>
    </source>
</reference>
<evidence type="ECO:0000313" key="1">
    <source>
        <dbReference type="EMBL" id="KCZ80084.1"/>
    </source>
</evidence>
<protein>
    <submittedName>
        <fullName evidence="1">Uncharacterized protein</fullName>
    </submittedName>
</protein>
<feature type="non-terminal residue" evidence="1">
    <location>
        <position position="153"/>
    </location>
</feature>
<evidence type="ECO:0000313" key="2">
    <source>
        <dbReference type="Proteomes" id="UP000030655"/>
    </source>
</evidence>
<dbReference type="HOGENOM" id="CLU_1717550_0_0_1"/>
<accession>A0A059EZD7</accession>
<reference evidence="1 2" key="2">
    <citation type="submission" date="2014-03" db="EMBL/GenBank/DDBJ databases">
        <title>The Genome Sequence of Anncaliia algerae insect isolate PRA339.</title>
        <authorList>
            <consortium name="The Broad Institute Genome Sequencing Platform"/>
            <consortium name="The Broad Institute Genome Sequencing Center for Infectious Disease"/>
            <person name="Cuomo C."/>
            <person name="Becnel J."/>
            <person name="Sanscrainte N."/>
            <person name="Walker B."/>
            <person name="Young S.K."/>
            <person name="Zeng Q."/>
            <person name="Gargeya S."/>
            <person name="Fitzgerald M."/>
            <person name="Haas B."/>
            <person name="Abouelleil A."/>
            <person name="Alvarado L."/>
            <person name="Arachchi H.M."/>
            <person name="Berlin A.M."/>
            <person name="Chapman S.B."/>
            <person name="Dewar J."/>
            <person name="Goldberg J."/>
            <person name="Griggs A."/>
            <person name="Gujja S."/>
            <person name="Hansen M."/>
            <person name="Howarth C."/>
            <person name="Imamovic A."/>
            <person name="Larimer J."/>
            <person name="McCowan C."/>
            <person name="Murphy C."/>
            <person name="Neiman D."/>
            <person name="Pearson M."/>
            <person name="Priest M."/>
            <person name="Roberts A."/>
            <person name="Saif S."/>
            <person name="Shea T."/>
            <person name="Sisk P."/>
            <person name="Sykes S."/>
            <person name="Wortman J."/>
            <person name="Nusbaum C."/>
            <person name="Birren B."/>
        </authorList>
    </citation>
    <scope>NUCLEOTIDE SEQUENCE [LARGE SCALE GENOMIC DNA]</scope>
    <source>
        <strain evidence="1 2">PRA339</strain>
    </source>
</reference>
<dbReference type="VEuPathDB" id="MicrosporidiaDB:H312_02509"/>
<sequence>MINYDIISAYKLNLLVNMNRVSEIWYYIIKFFTSGHKKLEQDVNDEKIEENRGLCDHLIEGSGNGMQIQENGKNPIGKAVTIIDPLQELLEVNNSSNLNASIPISMPLNADKILNEDFNNEELIRSSLFNFPTKALKSKFYLENCKNNDSINN</sequence>
<keyword evidence="2" id="KW-1185">Reference proteome</keyword>
<proteinExistence type="predicted"/>
<name>A0A059EZD7_9MICR</name>
<dbReference type="AlphaFoldDB" id="A0A059EZD7"/>
<dbReference type="EMBL" id="KK365205">
    <property type="protein sequence ID" value="KCZ80084.1"/>
    <property type="molecule type" value="Genomic_DNA"/>
</dbReference>
<dbReference type="Proteomes" id="UP000030655">
    <property type="component" value="Unassembled WGS sequence"/>
</dbReference>
<gene>
    <name evidence="1" type="ORF">H312_02509</name>
</gene>
<organism evidence="1 2">
    <name type="scientific">Anncaliia algerae PRA339</name>
    <dbReference type="NCBI Taxonomy" id="1288291"/>
    <lineage>
        <taxon>Eukaryota</taxon>
        <taxon>Fungi</taxon>
        <taxon>Fungi incertae sedis</taxon>
        <taxon>Microsporidia</taxon>
        <taxon>Tubulinosematoidea</taxon>
        <taxon>Tubulinosematidae</taxon>
        <taxon>Anncaliia</taxon>
    </lineage>
</organism>